<organism evidence="1 2">
    <name type="scientific">Pisolithus microcarpus 441</name>
    <dbReference type="NCBI Taxonomy" id="765257"/>
    <lineage>
        <taxon>Eukaryota</taxon>
        <taxon>Fungi</taxon>
        <taxon>Dikarya</taxon>
        <taxon>Basidiomycota</taxon>
        <taxon>Agaricomycotina</taxon>
        <taxon>Agaricomycetes</taxon>
        <taxon>Agaricomycetidae</taxon>
        <taxon>Boletales</taxon>
        <taxon>Sclerodermatineae</taxon>
        <taxon>Pisolithaceae</taxon>
        <taxon>Pisolithus</taxon>
    </lineage>
</organism>
<dbReference type="Proteomes" id="UP000054018">
    <property type="component" value="Unassembled WGS sequence"/>
</dbReference>
<evidence type="ECO:0000313" key="1">
    <source>
        <dbReference type="EMBL" id="KIK22996.1"/>
    </source>
</evidence>
<dbReference type="InterPro" id="IPR012337">
    <property type="entry name" value="RNaseH-like_sf"/>
</dbReference>
<reference evidence="2" key="2">
    <citation type="submission" date="2015-01" db="EMBL/GenBank/DDBJ databases">
        <title>Evolutionary Origins and Diversification of the Mycorrhizal Mutualists.</title>
        <authorList>
            <consortium name="DOE Joint Genome Institute"/>
            <consortium name="Mycorrhizal Genomics Consortium"/>
            <person name="Kohler A."/>
            <person name="Kuo A."/>
            <person name="Nagy L.G."/>
            <person name="Floudas D."/>
            <person name="Copeland A."/>
            <person name="Barry K.W."/>
            <person name="Cichocki N."/>
            <person name="Veneault-Fourrey C."/>
            <person name="LaButti K."/>
            <person name="Lindquist E.A."/>
            <person name="Lipzen A."/>
            <person name="Lundell T."/>
            <person name="Morin E."/>
            <person name="Murat C."/>
            <person name="Riley R."/>
            <person name="Ohm R."/>
            <person name="Sun H."/>
            <person name="Tunlid A."/>
            <person name="Henrissat B."/>
            <person name="Grigoriev I.V."/>
            <person name="Hibbett D.S."/>
            <person name="Martin F."/>
        </authorList>
    </citation>
    <scope>NUCLEOTIDE SEQUENCE [LARGE SCALE GENOMIC DNA]</scope>
    <source>
        <strain evidence="2">441</strain>
    </source>
</reference>
<dbReference type="SUPFAM" id="SSF53098">
    <property type="entry name" value="Ribonuclease H-like"/>
    <property type="match status" value="1"/>
</dbReference>
<dbReference type="OrthoDB" id="2790258at2759"/>
<protein>
    <submittedName>
        <fullName evidence="1">Uncharacterized protein</fullName>
    </submittedName>
</protein>
<name>A0A0C9Z1Y1_9AGAM</name>
<evidence type="ECO:0000313" key="2">
    <source>
        <dbReference type="Proteomes" id="UP000054018"/>
    </source>
</evidence>
<dbReference type="HOGENOM" id="CLU_143229_0_0_1"/>
<gene>
    <name evidence="1" type="ORF">PISMIDRAFT_101381</name>
</gene>
<dbReference type="STRING" id="765257.A0A0C9Z1Y1"/>
<reference evidence="1 2" key="1">
    <citation type="submission" date="2014-04" db="EMBL/GenBank/DDBJ databases">
        <authorList>
            <consortium name="DOE Joint Genome Institute"/>
            <person name="Kuo A."/>
            <person name="Kohler A."/>
            <person name="Costa M.D."/>
            <person name="Nagy L.G."/>
            <person name="Floudas D."/>
            <person name="Copeland A."/>
            <person name="Barry K.W."/>
            <person name="Cichocki N."/>
            <person name="Veneault-Fourrey C."/>
            <person name="LaButti K."/>
            <person name="Lindquist E.A."/>
            <person name="Lipzen A."/>
            <person name="Lundell T."/>
            <person name="Morin E."/>
            <person name="Murat C."/>
            <person name="Sun H."/>
            <person name="Tunlid A."/>
            <person name="Henrissat B."/>
            <person name="Grigoriev I.V."/>
            <person name="Hibbett D.S."/>
            <person name="Martin F."/>
            <person name="Nordberg H.P."/>
            <person name="Cantor M.N."/>
            <person name="Hua S.X."/>
        </authorList>
    </citation>
    <scope>NUCLEOTIDE SEQUENCE [LARGE SCALE GENOMIC DNA]</scope>
    <source>
        <strain evidence="1 2">441</strain>
    </source>
</reference>
<proteinExistence type="predicted"/>
<sequence length="116" mass="14255">VRIDVLQLLHDMKTRWDSIYYMICRLCYLRQPIDSFLDRPNNKDMKKYKLSPMQWNVLRDFELILEIPHQAIRTLLSERLPTLCKYLITFKKFYETWIRLGQDERNPQLHIFVHKG</sequence>
<accession>A0A0C9Z1Y1</accession>
<feature type="non-terminal residue" evidence="1">
    <location>
        <position position="116"/>
    </location>
</feature>
<dbReference type="EMBL" id="KN833732">
    <property type="protein sequence ID" value="KIK22996.1"/>
    <property type="molecule type" value="Genomic_DNA"/>
</dbReference>
<keyword evidence="2" id="KW-1185">Reference proteome</keyword>
<dbReference type="AlphaFoldDB" id="A0A0C9Z1Y1"/>